<dbReference type="EMBL" id="ASHM01046265">
    <property type="protein sequence ID" value="PNX84402.1"/>
    <property type="molecule type" value="Genomic_DNA"/>
</dbReference>
<organism evidence="2 3">
    <name type="scientific">Trifolium pratense</name>
    <name type="common">Red clover</name>
    <dbReference type="NCBI Taxonomy" id="57577"/>
    <lineage>
        <taxon>Eukaryota</taxon>
        <taxon>Viridiplantae</taxon>
        <taxon>Streptophyta</taxon>
        <taxon>Embryophyta</taxon>
        <taxon>Tracheophyta</taxon>
        <taxon>Spermatophyta</taxon>
        <taxon>Magnoliopsida</taxon>
        <taxon>eudicotyledons</taxon>
        <taxon>Gunneridae</taxon>
        <taxon>Pentapetalae</taxon>
        <taxon>rosids</taxon>
        <taxon>fabids</taxon>
        <taxon>Fabales</taxon>
        <taxon>Fabaceae</taxon>
        <taxon>Papilionoideae</taxon>
        <taxon>50 kb inversion clade</taxon>
        <taxon>NPAAA clade</taxon>
        <taxon>Hologalegina</taxon>
        <taxon>IRL clade</taxon>
        <taxon>Trifolieae</taxon>
        <taxon>Trifolium</taxon>
    </lineage>
</organism>
<dbReference type="STRING" id="57577.A0A2K3M0U8"/>
<name>A0A2K3M0U8_TRIPR</name>
<proteinExistence type="predicted"/>
<reference evidence="2 3" key="1">
    <citation type="journal article" date="2014" name="Am. J. Bot.">
        <title>Genome assembly and annotation for red clover (Trifolium pratense; Fabaceae).</title>
        <authorList>
            <person name="Istvanek J."/>
            <person name="Jaros M."/>
            <person name="Krenek A."/>
            <person name="Repkova J."/>
        </authorList>
    </citation>
    <scope>NUCLEOTIDE SEQUENCE [LARGE SCALE GENOMIC DNA]</scope>
    <source>
        <strain evidence="3">cv. Tatra</strain>
        <tissue evidence="2">Young leaves</tissue>
    </source>
</reference>
<feature type="compositionally biased region" description="Low complexity" evidence="1">
    <location>
        <begin position="7"/>
        <end position="33"/>
    </location>
</feature>
<feature type="region of interest" description="Disordered" evidence="1">
    <location>
        <begin position="1"/>
        <end position="33"/>
    </location>
</feature>
<keyword evidence="2" id="KW-0808">Transferase</keyword>
<evidence type="ECO:0000256" key="1">
    <source>
        <dbReference type="SAM" id="MobiDB-lite"/>
    </source>
</evidence>
<protein>
    <submittedName>
        <fullName evidence="2">Phosphatidylinositol:ceramide inositolphosphotransferase 2-like protein</fullName>
    </submittedName>
</protein>
<feature type="non-terminal residue" evidence="2">
    <location>
        <position position="82"/>
    </location>
</feature>
<comment type="caution">
    <text evidence="2">The sequence shown here is derived from an EMBL/GenBank/DDBJ whole genome shotgun (WGS) entry which is preliminary data.</text>
</comment>
<evidence type="ECO:0000313" key="3">
    <source>
        <dbReference type="Proteomes" id="UP000236291"/>
    </source>
</evidence>
<dbReference type="AlphaFoldDB" id="A0A2K3M0U8"/>
<reference evidence="2 3" key="2">
    <citation type="journal article" date="2017" name="Front. Plant Sci.">
        <title>Gene Classification and Mining of Molecular Markers Useful in Red Clover (Trifolium pratense) Breeding.</title>
        <authorList>
            <person name="Istvanek J."/>
            <person name="Dluhosova J."/>
            <person name="Dluhos P."/>
            <person name="Patkova L."/>
            <person name="Nedelnik J."/>
            <person name="Repkova J."/>
        </authorList>
    </citation>
    <scope>NUCLEOTIDE SEQUENCE [LARGE SCALE GENOMIC DNA]</scope>
    <source>
        <strain evidence="3">cv. Tatra</strain>
        <tissue evidence="2">Young leaves</tissue>
    </source>
</reference>
<accession>A0A2K3M0U8</accession>
<dbReference type="GO" id="GO:0016740">
    <property type="term" value="F:transferase activity"/>
    <property type="evidence" value="ECO:0007669"/>
    <property type="project" value="UniProtKB-KW"/>
</dbReference>
<sequence length="82" mass="8983">MEGGRYSVTTSSTTSSITATTTTTSSSSSSSSTIFNNNKKNMSLYIGREASKLWKRVCAETTTEINLLVENWKYLLAGLVFQ</sequence>
<gene>
    <name evidence="2" type="ORF">L195_g040462</name>
</gene>
<dbReference type="Proteomes" id="UP000236291">
    <property type="component" value="Unassembled WGS sequence"/>
</dbReference>
<evidence type="ECO:0000313" key="2">
    <source>
        <dbReference type="EMBL" id="PNX84402.1"/>
    </source>
</evidence>